<proteinExistence type="predicted"/>
<dbReference type="SUPFAM" id="SSF54637">
    <property type="entry name" value="Thioesterase/thiol ester dehydrase-isomerase"/>
    <property type="match status" value="1"/>
</dbReference>
<dbReference type="InterPro" id="IPR049449">
    <property type="entry name" value="TesB_ACOT8-like_N"/>
</dbReference>
<dbReference type="InterPro" id="IPR029069">
    <property type="entry name" value="HotDog_dom_sf"/>
</dbReference>
<dbReference type="Proteomes" id="UP000515734">
    <property type="component" value="Chromosome"/>
</dbReference>
<evidence type="ECO:0000313" key="3">
    <source>
        <dbReference type="Proteomes" id="UP000515734"/>
    </source>
</evidence>
<dbReference type="RefSeq" id="WP_185293834.1">
    <property type="nucleotide sequence ID" value="NZ_AP023287.1"/>
</dbReference>
<sequence>MTTTSSAAGFFVPDGDTFVPAPIARGPWGETVSGTYVGGLLGHVVERDTGADAEMHPARLTVDLLRPVAMAPVHTMSTVVRRGRRLCLVDAELLQAGTVVARASALLLRRGPQPPDDAWPGEVSMPPLPPDPAEIGDRTTVLWVFGGTDASTATTDLSAWQQCGPKAVWVQEITPLVAGVELTPFVRAAIAGDYASSLTNFGSTGLPFINADYTLSLSRLPDGPHLGLAALTHQSHDGISTGVGTVFDHRGPIGSATVTALANPGFSPALSGAAGG</sequence>
<feature type="domain" description="Acyl-CoA thioesterase-like N-terminal HotDog" evidence="1">
    <location>
        <begin position="26"/>
        <end position="106"/>
    </location>
</feature>
<dbReference type="Gene3D" id="2.40.160.210">
    <property type="entry name" value="Acyl-CoA thioesterase, double hotdog domain"/>
    <property type="match status" value="1"/>
</dbReference>
<organism evidence="2 3">
    <name type="scientific">Mycolicibacterium litorale</name>
    <dbReference type="NCBI Taxonomy" id="758802"/>
    <lineage>
        <taxon>Bacteria</taxon>
        <taxon>Bacillati</taxon>
        <taxon>Actinomycetota</taxon>
        <taxon>Actinomycetes</taxon>
        <taxon>Mycobacteriales</taxon>
        <taxon>Mycobacteriaceae</taxon>
        <taxon>Mycolicibacterium</taxon>
    </lineage>
</organism>
<protein>
    <recommendedName>
        <fullName evidence="1">Acyl-CoA thioesterase-like N-terminal HotDog domain-containing protein</fullName>
    </recommendedName>
</protein>
<dbReference type="Pfam" id="PF13622">
    <property type="entry name" value="4HBT_3"/>
    <property type="match status" value="1"/>
</dbReference>
<evidence type="ECO:0000313" key="2">
    <source>
        <dbReference type="EMBL" id="BCI50772.1"/>
    </source>
</evidence>
<evidence type="ECO:0000259" key="1">
    <source>
        <dbReference type="Pfam" id="PF13622"/>
    </source>
</evidence>
<name>A0A6S6NYC1_9MYCO</name>
<reference evidence="2 3" key="1">
    <citation type="submission" date="2020-07" db="EMBL/GenBank/DDBJ databases">
        <title>Complete genome sequence of Mycolicibacterium litorale like strain isolated from cardiac implantable electronic device infection.</title>
        <authorList>
            <person name="Fukano H."/>
            <person name="Miyama H."/>
            <person name="Hoshino Y."/>
        </authorList>
    </citation>
    <scope>NUCLEOTIDE SEQUENCE [LARGE SCALE GENOMIC DNA]</scope>
    <source>
        <strain evidence="2 3">NIIDNTM18</strain>
    </source>
</reference>
<dbReference type="InterPro" id="IPR042171">
    <property type="entry name" value="Acyl-CoA_hotdog"/>
</dbReference>
<accession>A0A6S6NYC1</accession>
<dbReference type="EMBL" id="AP023287">
    <property type="protein sequence ID" value="BCI50772.1"/>
    <property type="molecule type" value="Genomic_DNA"/>
</dbReference>
<dbReference type="AlphaFoldDB" id="A0A6S6NYC1"/>
<gene>
    <name evidence="2" type="ORF">NIIDNTM18_00500</name>
</gene>